<dbReference type="STRING" id="1871336.BBG48_06410"/>
<keyword evidence="1" id="KW-1133">Transmembrane helix</keyword>
<dbReference type="Proteomes" id="UP000093352">
    <property type="component" value="Unassembled WGS sequence"/>
</dbReference>
<sequence length="94" mass="10611">MRKKNRPIEFSKKILVVAAVVNVAVIIFTFIMIWRTNDLTPLSYLIPAVAAETATGTGFYYAKAKVENRIKLMKQYKVEPTGESFTEKGGYYNG</sequence>
<keyword evidence="3" id="KW-1185">Reference proteome</keyword>
<accession>A0A1C0AG13</accession>
<evidence type="ECO:0000313" key="3">
    <source>
        <dbReference type="Proteomes" id="UP000093352"/>
    </source>
</evidence>
<reference evidence="2 3" key="1">
    <citation type="journal article" date="2016" name="Genome Announc.">
        <title>Draft Genome Sequence of Criibacterium bergeronii gen. nov., sp. nov., Strain CCRI-22567T, Isolated from a Vaginal Sample from a Woman with Bacterial Vaginosis.</title>
        <authorList>
            <person name="Maheux A.F."/>
            <person name="Berube E."/>
            <person name="Boudreau D.K."/>
            <person name="Raymond F."/>
            <person name="Corbeil J."/>
            <person name="Roy P.H."/>
            <person name="Boissinot M."/>
            <person name="Omar R.F."/>
        </authorList>
    </citation>
    <scope>NUCLEOTIDE SEQUENCE [LARGE SCALE GENOMIC DNA]</scope>
    <source>
        <strain evidence="2 3">CCRI-22567</strain>
    </source>
</reference>
<keyword evidence="1" id="KW-0472">Membrane</keyword>
<keyword evidence="1" id="KW-0812">Transmembrane</keyword>
<evidence type="ECO:0000313" key="2">
    <source>
        <dbReference type="EMBL" id="RDY21454.1"/>
    </source>
</evidence>
<name>A0A1C0AG13_9FIRM</name>
<comment type="caution">
    <text evidence="2">The sequence shown here is derived from an EMBL/GenBank/DDBJ whole genome shotgun (WGS) entry which is preliminary data.</text>
</comment>
<proteinExistence type="predicted"/>
<organism evidence="2 3">
    <name type="scientific">Criibacterium bergeronii</name>
    <dbReference type="NCBI Taxonomy" id="1871336"/>
    <lineage>
        <taxon>Bacteria</taxon>
        <taxon>Bacillati</taxon>
        <taxon>Bacillota</taxon>
        <taxon>Clostridia</taxon>
        <taxon>Peptostreptococcales</taxon>
        <taxon>Filifactoraceae</taxon>
        <taxon>Criibacterium</taxon>
    </lineage>
</organism>
<gene>
    <name evidence="2" type="ORF">BBG48_004860</name>
</gene>
<feature type="transmembrane region" description="Helical" evidence="1">
    <location>
        <begin position="42"/>
        <end position="62"/>
    </location>
</feature>
<feature type="transmembrane region" description="Helical" evidence="1">
    <location>
        <begin position="14"/>
        <end position="36"/>
    </location>
</feature>
<evidence type="ECO:0000256" key="1">
    <source>
        <dbReference type="SAM" id="Phobius"/>
    </source>
</evidence>
<dbReference type="EMBL" id="MBEW02000007">
    <property type="protein sequence ID" value="RDY21454.1"/>
    <property type="molecule type" value="Genomic_DNA"/>
</dbReference>
<protein>
    <submittedName>
        <fullName evidence="2">Uncharacterized protein</fullName>
    </submittedName>
</protein>
<dbReference type="AlphaFoldDB" id="A0A1C0AG13"/>